<gene>
    <name evidence="1" type="ORF">MMOR_48470</name>
</gene>
<protein>
    <submittedName>
        <fullName evidence="1">Uncharacterized protein</fullName>
    </submittedName>
</protein>
<dbReference type="RefSeq" id="WP_083149325.1">
    <property type="nucleotide sequence ID" value="NZ_AP022560.1"/>
</dbReference>
<dbReference type="KEGG" id="mmor:MMOR_48470"/>
<dbReference type="Proteomes" id="UP000466681">
    <property type="component" value="Chromosome"/>
</dbReference>
<name>A0AAD1HFD2_9MYCO</name>
<accession>A0AAD1HFD2</accession>
<dbReference type="AlphaFoldDB" id="A0AAD1HFD2"/>
<dbReference type="Gene3D" id="1.10.8.1060">
    <property type="entry name" value="Corynebacterium glutamicum thioredoxin-dependent arsenate reductase, N-terminal domain"/>
    <property type="match status" value="1"/>
</dbReference>
<evidence type="ECO:0000313" key="2">
    <source>
        <dbReference type="Proteomes" id="UP000466681"/>
    </source>
</evidence>
<reference evidence="1 2" key="1">
    <citation type="journal article" date="2019" name="Emerg. Microbes Infect.">
        <title>Comprehensive subspecies identification of 175 nontuberculous mycobacteria species based on 7547 genomic profiles.</title>
        <authorList>
            <person name="Matsumoto Y."/>
            <person name="Kinjo T."/>
            <person name="Motooka D."/>
            <person name="Nabeya D."/>
            <person name="Jung N."/>
            <person name="Uechi K."/>
            <person name="Horii T."/>
            <person name="Iida T."/>
            <person name="Fujita J."/>
            <person name="Nakamura S."/>
        </authorList>
    </citation>
    <scope>NUCLEOTIDE SEQUENCE [LARGE SCALE GENOMIC DNA]</scope>
    <source>
        <strain evidence="1 2">JCM 6375</strain>
    </source>
</reference>
<keyword evidence="2" id="KW-1185">Reference proteome</keyword>
<evidence type="ECO:0000313" key="1">
    <source>
        <dbReference type="EMBL" id="BBX03911.1"/>
    </source>
</evidence>
<organism evidence="1 2">
    <name type="scientific">Mycolicibacterium moriokaense</name>
    <dbReference type="NCBI Taxonomy" id="39691"/>
    <lineage>
        <taxon>Bacteria</taxon>
        <taxon>Bacillati</taxon>
        <taxon>Actinomycetota</taxon>
        <taxon>Actinomycetes</taxon>
        <taxon>Mycobacteriales</taxon>
        <taxon>Mycobacteriaceae</taxon>
        <taxon>Mycolicibacterium</taxon>
    </lineage>
</organism>
<sequence>MASLAEPTVRDELDRVVAELRTRFPDRTRPDIENVVNGVYTELSATATVTAHLIPLTLNRSRRILTRGATSDRPMRAVGSR</sequence>
<dbReference type="NCBIfam" id="NF046112">
    <property type="entry name" value="MSMEG_6209_Nter"/>
    <property type="match status" value="1"/>
</dbReference>
<proteinExistence type="predicted"/>
<dbReference type="EMBL" id="AP022560">
    <property type="protein sequence ID" value="BBX03911.1"/>
    <property type="molecule type" value="Genomic_DNA"/>
</dbReference>